<sequence length="365" mass="42011">MKTPNPERTIVRTRNSAAMAATGVLHLVYPELSDEQRVFIRLDQEEQPLELREFSGKTRRRRRYKKHQGRETVAETKLFKYMVSQLPKAKYVYRVPISDTIRKHLDKAPSLPRRMLRPRKLTQIKRPAPEIAERVEKKLNRSFTVCPCYSCRHLHDVADPTFVCWYHGCGAKFPEFLDYLEHQLDAHGTISPHCRRIHRELHQQEGGVAPYPPISVYIGQQYLHPWVRPVEWTMDQVQVEQKALLKRLVVLRQSRQLPPGRATAIWAWFNIAFNEIQQCGPSQIRVHHRLALEHYESSLLLSAGARGAHDSLADVSIGRNWLTSPEYDNADRMLGLKRVGAPYAGDEASDDELVVLEESGASMSG</sequence>
<dbReference type="EMBL" id="SPLM01000108">
    <property type="protein sequence ID" value="TMW60766.1"/>
    <property type="molecule type" value="Genomic_DNA"/>
</dbReference>
<keyword evidence="3" id="KW-1185">Reference proteome</keyword>
<evidence type="ECO:0000259" key="1">
    <source>
        <dbReference type="PROSITE" id="PS00028"/>
    </source>
</evidence>
<accession>A0A8K1FFP3</accession>
<dbReference type="AlphaFoldDB" id="A0A8K1FFP3"/>
<reference evidence="2" key="1">
    <citation type="submission" date="2019-03" db="EMBL/GenBank/DDBJ databases">
        <title>Long read genome sequence of the mycoparasitic Pythium oligandrum ATCC 38472 isolated from sugarbeet rhizosphere.</title>
        <authorList>
            <person name="Gaulin E."/>
        </authorList>
    </citation>
    <scope>NUCLEOTIDE SEQUENCE</scope>
    <source>
        <strain evidence="2">ATCC 38472_TT</strain>
    </source>
</reference>
<protein>
    <recommendedName>
        <fullName evidence="1">C2H2-type domain-containing protein</fullName>
    </recommendedName>
</protein>
<dbReference type="Proteomes" id="UP000794436">
    <property type="component" value="Unassembled WGS sequence"/>
</dbReference>
<organism evidence="2 3">
    <name type="scientific">Pythium oligandrum</name>
    <name type="common">Mycoparasitic fungus</name>
    <dbReference type="NCBI Taxonomy" id="41045"/>
    <lineage>
        <taxon>Eukaryota</taxon>
        <taxon>Sar</taxon>
        <taxon>Stramenopiles</taxon>
        <taxon>Oomycota</taxon>
        <taxon>Peronosporomycetes</taxon>
        <taxon>Pythiales</taxon>
        <taxon>Pythiaceae</taxon>
        <taxon>Pythium</taxon>
    </lineage>
</organism>
<evidence type="ECO:0000313" key="2">
    <source>
        <dbReference type="EMBL" id="TMW60766.1"/>
    </source>
</evidence>
<dbReference type="OrthoDB" id="162910at2759"/>
<feature type="domain" description="C2H2-type" evidence="1">
    <location>
        <begin position="164"/>
        <end position="187"/>
    </location>
</feature>
<dbReference type="InterPro" id="IPR013087">
    <property type="entry name" value="Znf_C2H2_type"/>
</dbReference>
<comment type="caution">
    <text evidence="2">The sequence shown here is derived from an EMBL/GenBank/DDBJ whole genome shotgun (WGS) entry which is preliminary data.</text>
</comment>
<gene>
    <name evidence="2" type="ORF">Poli38472_000808</name>
</gene>
<dbReference type="PROSITE" id="PS00028">
    <property type="entry name" value="ZINC_FINGER_C2H2_1"/>
    <property type="match status" value="1"/>
</dbReference>
<name>A0A8K1FFP3_PYTOL</name>
<proteinExistence type="predicted"/>
<evidence type="ECO:0000313" key="3">
    <source>
        <dbReference type="Proteomes" id="UP000794436"/>
    </source>
</evidence>